<feature type="region of interest" description="Disordered" evidence="21">
    <location>
        <begin position="945"/>
        <end position="965"/>
    </location>
</feature>
<evidence type="ECO:0000256" key="5">
    <source>
        <dbReference type="ARBA" id="ARBA00019541"/>
    </source>
</evidence>
<dbReference type="InterPro" id="IPR000731">
    <property type="entry name" value="SSD"/>
</dbReference>
<keyword evidence="9" id="KW-0677">Repeat</keyword>
<dbReference type="Gene3D" id="2.130.10.10">
    <property type="entry name" value="YVTN repeat-like/Quinoprotein amine dehydrogenase"/>
    <property type="match status" value="1"/>
</dbReference>
<evidence type="ECO:0000256" key="16">
    <source>
        <dbReference type="ARBA" id="ARBA00023166"/>
    </source>
</evidence>
<keyword evidence="7 20" id="KW-0853">WD repeat</keyword>
<evidence type="ECO:0000256" key="14">
    <source>
        <dbReference type="ARBA" id="ARBA00023121"/>
    </source>
</evidence>
<dbReference type="GO" id="GO:0032936">
    <property type="term" value="C:SREBP-SCAP complex"/>
    <property type="evidence" value="ECO:0007669"/>
    <property type="project" value="TreeGrafter"/>
</dbReference>
<feature type="transmembrane region" description="Helical" evidence="22">
    <location>
        <begin position="237"/>
        <end position="253"/>
    </location>
</feature>
<dbReference type="InterPro" id="IPR053958">
    <property type="entry name" value="HMGCR/SNAP/NPC1-like_SSD"/>
</dbReference>
<dbReference type="AlphaFoldDB" id="F9F745"/>
<dbReference type="SUPFAM" id="SSF82866">
    <property type="entry name" value="Multidrug efflux transporter AcrB transmembrane domain"/>
    <property type="match status" value="1"/>
</dbReference>
<dbReference type="GO" id="GO:0032933">
    <property type="term" value="P:SREBP signaling pathway"/>
    <property type="evidence" value="ECO:0007669"/>
    <property type="project" value="InterPro"/>
</dbReference>
<keyword evidence="17" id="KW-0325">Glycoprotein</keyword>
<dbReference type="PaxDb" id="5507-FOXG_01442P0"/>
<dbReference type="OrthoDB" id="1914839at2759"/>
<evidence type="ECO:0000256" key="3">
    <source>
        <dbReference type="ARBA" id="ARBA00004653"/>
    </source>
</evidence>
<proteinExistence type="inferred from homology"/>
<keyword evidence="16" id="KW-1207">Sterol metabolism</keyword>
<evidence type="ECO:0000256" key="18">
    <source>
        <dbReference type="ARBA" id="ARBA00023221"/>
    </source>
</evidence>
<gene>
    <name evidence="24" type="ORF">FOXB_02220</name>
</gene>
<name>F9F745_FUSOF</name>
<dbReference type="GO" id="GO:0045540">
    <property type="term" value="P:regulation of cholesterol biosynthetic process"/>
    <property type="evidence" value="ECO:0007669"/>
    <property type="project" value="TreeGrafter"/>
</dbReference>
<keyword evidence="15 22" id="KW-0472">Membrane</keyword>
<evidence type="ECO:0000256" key="4">
    <source>
        <dbReference type="ARBA" id="ARBA00007410"/>
    </source>
</evidence>
<dbReference type="InterPro" id="IPR001680">
    <property type="entry name" value="WD40_rpt"/>
</dbReference>
<evidence type="ECO:0000256" key="6">
    <source>
        <dbReference type="ARBA" id="ARBA00022548"/>
    </source>
</evidence>
<dbReference type="PROSITE" id="PS50082">
    <property type="entry name" value="WD_REPEATS_2"/>
    <property type="match status" value="1"/>
</dbReference>
<accession>F9F745</accession>
<evidence type="ECO:0000256" key="7">
    <source>
        <dbReference type="ARBA" id="ARBA00022574"/>
    </source>
</evidence>
<keyword evidence="6" id="KW-0153">Cholesterol metabolism</keyword>
<dbReference type="STRING" id="660025.F9F745"/>
<dbReference type="InterPro" id="IPR015943">
    <property type="entry name" value="WD40/YVTN_repeat-like_dom_sf"/>
</dbReference>
<dbReference type="InterPro" id="IPR036322">
    <property type="entry name" value="WD40_repeat_dom_sf"/>
</dbReference>
<dbReference type="PANTHER" id="PTHR46378">
    <property type="entry name" value="STEROL REGULATORY ELEMENT-BINDING PROTEIN CLEAVAGE-ACTIVATING PROTEIN"/>
    <property type="match status" value="1"/>
</dbReference>
<evidence type="ECO:0000256" key="15">
    <source>
        <dbReference type="ARBA" id="ARBA00023136"/>
    </source>
</evidence>
<feature type="transmembrane region" description="Helical" evidence="22">
    <location>
        <begin position="439"/>
        <end position="458"/>
    </location>
</feature>
<dbReference type="EMBL" id="AFQF01000696">
    <property type="protein sequence ID" value="EGU87238.1"/>
    <property type="molecule type" value="Genomic_DNA"/>
</dbReference>
<evidence type="ECO:0000256" key="2">
    <source>
        <dbReference type="ARBA" id="ARBA00004557"/>
    </source>
</evidence>
<reference evidence="24" key="1">
    <citation type="journal article" date="2012" name="Mol. Plant Microbe Interact.">
        <title>A highly conserved effector in Fusarium oxysporum is required for full virulence on Arabidopsis.</title>
        <authorList>
            <person name="Thatcher L.F."/>
            <person name="Gardiner D.M."/>
            <person name="Kazan K."/>
            <person name="Manners J."/>
        </authorList>
    </citation>
    <scope>NUCLEOTIDE SEQUENCE [LARGE SCALE GENOMIC DNA]</scope>
    <source>
        <strain evidence="24">Fo5176</strain>
    </source>
</reference>
<evidence type="ECO:0000256" key="9">
    <source>
        <dbReference type="ARBA" id="ARBA00022737"/>
    </source>
</evidence>
<dbReference type="SMART" id="SM00320">
    <property type="entry name" value="WD40"/>
    <property type="match status" value="2"/>
</dbReference>
<keyword evidence="13" id="KW-0443">Lipid metabolism</keyword>
<feature type="domain" description="SSD" evidence="23">
    <location>
        <begin position="236"/>
        <end position="394"/>
    </location>
</feature>
<evidence type="ECO:0000256" key="20">
    <source>
        <dbReference type="PROSITE-ProRule" id="PRU00221"/>
    </source>
</evidence>
<keyword evidence="18" id="KW-0753">Steroid metabolism</keyword>
<sequence length="1152" mass="128821">MLTYPIPYLFTSDYVNGASNLPHHAWTVAQPLHYGTSIRPDVMMRSIWVHGSYMQALEQDLLVSALELQNELLGSTENFRPIRARHVARSLPEPGADLSTTQRDAFHAINGLNNQSWFFHSPLQYWDCIQENILVDPDILATVNDKKTQSTSVNVTLRHSIVFSGKRFEERRLVAADALVITLIYLRDSPVGQQWERKAALLPDKVSNKWDIYPSDGRSTSSQLYEFQFRPISRQDTAILAVAYALTSIYFLMSLSKLRAFKSKFGLTVTVVSQIAFSVMSSFTVCAIFRLDLSRIPRAAYPLVVLSMSLENIFRLINAVILTPAEDSTSSRIGNAFGETAHTAITSSLQNVFLLLMLSRWVSPGVSAFCLFAAVAIVFDLFYLSTFFLSVLSVDVRRTELSDALAKASMRHNRRGSDFKPRGAWELVLQGKATLSTRIAGTIIMLGFVLIAQWHFFGEGTVLNFFSRLYRGYGALENSGSSQNPLDSIHQARSPKSWLRLQDHETAQEIISIIKPTAHSYVARVFEPVVFVMKGSDRMPHLKEPTLLPALYDFINHQLTRFVVILLVVIASVRLLTTFLLWEDESDDDDRHSDTDPTLDVKSFTGGHRLDVVMLAAAADGHVVSVGLDRTIQVWDARHDIFPYTIVDGCRSDDAPFPVLAMTIDDNSKWLAILSPSKIALWNIKDKVWGPPLSVNLQGQKSEAFFFGSSDTNSDIPRLVLVRRNGTLTEFMPDAGEGADYGICRSPLTCVRPLIGKRSKQAAPLIAIITASRRGCVHAATRETLSWNSRSVHLEGIEQDGVHQVVPLSSLGLFLIAGASRVHLVDMEDYNLVHTFSTEPMAQRSLQSAFFSRPSSQSGFNGLAWFTLCYTGAESGDCIVQTFVPPGEHDMIYYQSSVVPETRGWCAWESVKETKRHIENPGSWSVLSDGCVVGIRQKSNRVLDGETNGRRKTDGLRHRSPRKEPGRDLFGRWEIWTAPQSGQLRTDETRPLFQDNERAGHLIVTDIGPMVRVGQRSVAFSFGNVVKLVTVGGHERFENSMTNKSLEHLNIGSRRRKPGALVNEVKWYIGNKHLEPMGHSAPAARLENSPLQSYVCLGKISELSEEQRQKHDVKWDAVKNREVGIQCLLAAEYGAHNVLRVREGGRIKRGHP</sequence>
<evidence type="ECO:0000259" key="23">
    <source>
        <dbReference type="PROSITE" id="PS50156"/>
    </source>
</evidence>
<evidence type="ECO:0000256" key="10">
    <source>
        <dbReference type="ARBA" id="ARBA00022824"/>
    </source>
</evidence>
<comment type="function">
    <text evidence="19">Escort protein required for cholesterol as well as lipid homeostasis. Regulates export of the SCAP-SREBP complex from the endoplasmic reticulum to the Golgi upon low cholesterol, thereby regulating the processing of sterol regulatory element-binding proteins (SREBPs) SREBF1/SREBP1 and SREBF2/SREBP2. At high sterol concentrations, formation of a ternary complex with INSIG (INSIG1 or INSIG2) leads to mask the ER export signal in SCAP, promoting retention of the complex in the endoplasmic reticulum. Low sterol concentrations trigger release of INSIG, a conformational change in the SSD domain of SCAP, unmasking of the ER export signal, promoting recruitment into COPII-coated vesicles and transport of the SCAP-SREBP to the Golgi: in the Golgi, SREBPs are then processed, releasing the transcription factor fragment of SREBPs from the membrane, its import into the nucleus and up-regulation of LDLR, INSIG1 and the mevalonate pathway. Binds cholesterol via its SSD domain.</text>
</comment>
<evidence type="ECO:0000313" key="24">
    <source>
        <dbReference type="EMBL" id="EGU87238.1"/>
    </source>
</evidence>
<keyword evidence="10" id="KW-0256">Endoplasmic reticulum</keyword>
<keyword evidence="11 22" id="KW-1133">Transmembrane helix</keyword>
<keyword evidence="14" id="KW-0446">Lipid-binding</keyword>
<evidence type="ECO:0000256" key="1">
    <source>
        <dbReference type="ARBA" id="ARBA00004477"/>
    </source>
</evidence>
<dbReference type="Pfam" id="PF12349">
    <property type="entry name" value="Sterol-sensing"/>
    <property type="match status" value="1"/>
</dbReference>
<comment type="subcellular location">
    <subcellularLocation>
        <location evidence="2">Cytoplasmic vesicle</location>
        <location evidence="2">COPII-coated vesicle membrane</location>
        <topology evidence="2">Multi-pass membrane protein</topology>
    </subcellularLocation>
    <subcellularLocation>
        <location evidence="1">Endoplasmic reticulum membrane</location>
        <topology evidence="1">Multi-pass membrane protein</topology>
    </subcellularLocation>
    <subcellularLocation>
        <location evidence="3">Golgi apparatus membrane</location>
        <topology evidence="3">Multi-pass membrane protein</topology>
    </subcellularLocation>
</comment>
<comment type="caution">
    <text evidence="24">The sequence shown here is derived from an EMBL/GenBank/DDBJ whole genome shotgun (WGS) entry which is preliminary data.</text>
</comment>
<keyword evidence="12" id="KW-0333">Golgi apparatus</keyword>
<dbReference type="PANTHER" id="PTHR46378:SF1">
    <property type="entry name" value="STEROL REGULATORY ELEMENT-BINDING PROTEIN CLEAVAGE-ACTIVATING PROTEIN"/>
    <property type="match status" value="1"/>
</dbReference>
<evidence type="ECO:0000256" key="22">
    <source>
        <dbReference type="SAM" id="Phobius"/>
    </source>
</evidence>
<protein>
    <recommendedName>
        <fullName evidence="5">Sterol regulatory element-binding protein cleavage-activating protein</fullName>
    </recommendedName>
</protein>
<evidence type="ECO:0000256" key="21">
    <source>
        <dbReference type="SAM" id="MobiDB-lite"/>
    </source>
</evidence>
<feature type="repeat" description="WD" evidence="20">
    <location>
        <begin position="605"/>
        <end position="636"/>
    </location>
</feature>
<evidence type="ECO:0000256" key="11">
    <source>
        <dbReference type="ARBA" id="ARBA00022989"/>
    </source>
</evidence>
<comment type="similarity">
    <text evidence="4">Belongs to the WD repeat SCAP family.</text>
</comment>
<dbReference type="GO" id="GO:0005789">
    <property type="term" value="C:endoplasmic reticulum membrane"/>
    <property type="evidence" value="ECO:0007669"/>
    <property type="project" value="UniProtKB-SubCell"/>
</dbReference>
<evidence type="ECO:0000256" key="19">
    <source>
        <dbReference type="ARBA" id="ARBA00045958"/>
    </source>
</evidence>
<feature type="transmembrane region" description="Helical" evidence="22">
    <location>
        <begin position="369"/>
        <end position="392"/>
    </location>
</feature>
<dbReference type="GO" id="GO:0012507">
    <property type="term" value="C:ER to Golgi transport vesicle membrane"/>
    <property type="evidence" value="ECO:0007669"/>
    <property type="project" value="UniProtKB-SubCell"/>
</dbReference>
<dbReference type="SUPFAM" id="SSF50978">
    <property type="entry name" value="WD40 repeat-like"/>
    <property type="match status" value="1"/>
</dbReference>
<evidence type="ECO:0000256" key="17">
    <source>
        <dbReference type="ARBA" id="ARBA00023180"/>
    </source>
</evidence>
<dbReference type="PROSITE" id="PS50156">
    <property type="entry name" value="SSD"/>
    <property type="match status" value="1"/>
</dbReference>
<evidence type="ECO:0000256" key="8">
    <source>
        <dbReference type="ARBA" id="ARBA00022692"/>
    </source>
</evidence>
<organism evidence="24">
    <name type="scientific">Fusarium oxysporum (strain Fo5176)</name>
    <name type="common">Fusarium vascular wilt</name>
    <dbReference type="NCBI Taxonomy" id="660025"/>
    <lineage>
        <taxon>Eukaryota</taxon>
        <taxon>Fungi</taxon>
        <taxon>Dikarya</taxon>
        <taxon>Ascomycota</taxon>
        <taxon>Pezizomycotina</taxon>
        <taxon>Sordariomycetes</taxon>
        <taxon>Hypocreomycetidae</taxon>
        <taxon>Hypocreales</taxon>
        <taxon>Nectriaceae</taxon>
        <taxon>Fusarium</taxon>
        <taxon>Fusarium oxysporum species complex</taxon>
    </lineage>
</organism>
<evidence type="ECO:0000256" key="12">
    <source>
        <dbReference type="ARBA" id="ARBA00023034"/>
    </source>
</evidence>
<dbReference type="GO" id="GO:0000139">
    <property type="term" value="C:Golgi membrane"/>
    <property type="evidence" value="ECO:0007669"/>
    <property type="project" value="UniProtKB-SubCell"/>
</dbReference>
<dbReference type="InterPro" id="IPR030225">
    <property type="entry name" value="SCAP"/>
</dbReference>
<evidence type="ECO:0000256" key="13">
    <source>
        <dbReference type="ARBA" id="ARBA00023098"/>
    </source>
</evidence>
<keyword evidence="8 22" id="KW-0812">Transmembrane</keyword>
<dbReference type="GO" id="GO:0008203">
    <property type="term" value="P:cholesterol metabolic process"/>
    <property type="evidence" value="ECO:0007669"/>
    <property type="project" value="UniProtKB-KW"/>
</dbReference>
<feature type="transmembrane region" description="Helical" evidence="22">
    <location>
        <begin position="265"/>
        <end position="289"/>
    </location>
</feature>
<dbReference type="GO" id="GO:0032934">
    <property type="term" value="F:sterol binding"/>
    <property type="evidence" value="ECO:0007669"/>
    <property type="project" value="InterPro"/>
</dbReference>